<proteinExistence type="predicted"/>
<dbReference type="AlphaFoldDB" id="A0A840FJR7"/>
<comment type="caution">
    <text evidence="1">The sequence shown here is derived from an EMBL/GenBank/DDBJ whole genome shotgun (WGS) entry which is preliminary data.</text>
</comment>
<accession>A0A840FJR7</accession>
<protein>
    <submittedName>
        <fullName evidence="1">Uncharacterized protein</fullName>
    </submittedName>
</protein>
<sequence>MAAHDRFLSCPLSRLRERAGVRVDGLITNGSISNAACPHPCPLPQAGEGERN</sequence>
<organism evidence="1 2">
    <name type="scientific">Variovorax guangxiensis</name>
    <dbReference type="NCBI Taxonomy" id="1775474"/>
    <lineage>
        <taxon>Bacteria</taxon>
        <taxon>Pseudomonadati</taxon>
        <taxon>Pseudomonadota</taxon>
        <taxon>Betaproteobacteria</taxon>
        <taxon>Burkholderiales</taxon>
        <taxon>Comamonadaceae</taxon>
        <taxon>Variovorax</taxon>
    </lineage>
</organism>
<name>A0A840FJR7_9BURK</name>
<evidence type="ECO:0000313" key="1">
    <source>
        <dbReference type="EMBL" id="MBB4222796.1"/>
    </source>
</evidence>
<dbReference type="Proteomes" id="UP000524450">
    <property type="component" value="Unassembled WGS sequence"/>
</dbReference>
<evidence type="ECO:0000313" key="2">
    <source>
        <dbReference type="Proteomes" id="UP000524450"/>
    </source>
</evidence>
<reference evidence="1 2" key="1">
    <citation type="submission" date="2020-08" db="EMBL/GenBank/DDBJ databases">
        <title>Genomic Encyclopedia of Type Strains, Phase IV (KMG-V): Genome sequencing to study the core and pangenomes of soil and plant-associated prokaryotes.</title>
        <authorList>
            <person name="Whitman W."/>
        </authorList>
    </citation>
    <scope>NUCLEOTIDE SEQUENCE [LARGE SCALE GENOMIC DNA]</scope>
    <source>
        <strain evidence="1 2">34/80</strain>
    </source>
</reference>
<gene>
    <name evidence="1" type="ORF">GGD71_003576</name>
</gene>
<dbReference type="EMBL" id="JACIFZ010000003">
    <property type="protein sequence ID" value="MBB4222796.1"/>
    <property type="molecule type" value="Genomic_DNA"/>
</dbReference>